<accession>A0A0L8HCW5</accession>
<protein>
    <submittedName>
        <fullName evidence="1">Uncharacterized protein</fullName>
    </submittedName>
</protein>
<gene>
    <name evidence="1" type="ORF">OCBIM_22017742mg</name>
</gene>
<proteinExistence type="predicted"/>
<organism evidence="1">
    <name type="scientific">Octopus bimaculoides</name>
    <name type="common">California two-spotted octopus</name>
    <dbReference type="NCBI Taxonomy" id="37653"/>
    <lineage>
        <taxon>Eukaryota</taxon>
        <taxon>Metazoa</taxon>
        <taxon>Spiralia</taxon>
        <taxon>Lophotrochozoa</taxon>
        <taxon>Mollusca</taxon>
        <taxon>Cephalopoda</taxon>
        <taxon>Coleoidea</taxon>
        <taxon>Octopodiformes</taxon>
        <taxon>Octopoda</taxon>
        <taxon>Incirrata</taxon>
        <taxon>Octopodidae</taxon>
        <taxon>Octopus</taxon>
    </lineage>
</organism>
<dbReference type="EMBL" id="KQ418537">
    <property type="protein sequence ID" value="KOF86939.1"/>
    <property type="molecule type" value="Genomic_DNA"/>
</dbReference>
<evidence type="ECO:0000313" key="1">
    <source>
        <dbReference type="EMBL" id="KOF86939.1"/>
    </source>
</evidence>
<reference evidence="1" key="1">
    <citation type="submission" date="2015-07" db="EMBL/GenBank/DDBJ databases">
        <title>MeaNS - Measles Nucleotide Surveillance Program.</title>
        <authorList>
            <person name="Tran T."/>
            <person name="Druce J."/>
        </authorList>
    </citation>
    <scope>NUCLEOTIDE SEQUENCE</scope>
    <source>
        <strain evidence="1">UCB-OBI-ISO-001</strain>
        <tissue evidence="1">Gonad</tissue>
    </source>
</reference>
<sequence>MIRVTSVSSLLFFLTQHQFTESRSTKHYRLSTSICVFYSTTYLALLRLVSGGQITSRTQW</sequence>
<dbReference type="AlphaFoldDB" id="A0A0L8HCW5"/>
<name>A0A0L8HCW5_OCTBM</name>